<reference evidence="1" key="1">
    <citation type="submission" date="2022-12" db="EMBL/GenBank/DDBJ databases">
        <title>Polyphasic identification of a Novel Hot-Spring Cyanobacterium Ocullathermofonsia sinensis gen nov. sp. nov. and Genomic Insights on its Adaptations to the Thermal Habitat.</title>
        <authorList>
            <person name="Daroch M."/>
            <person name="Tang J."/>
            <person name="Jiang Y."/>
        </authorList>
    </citation>
    <scope>NUCLEOTIDE SEQUENCE</scope>
    <source>
        <strain evidence="1">PKUAC-SCTA174</strain>
    </source>
</reference>
<gene>
    <name evidence="1" type="ORF">OXH18_04255</name>
</gene>
<proteinExistence type="predicted"/>
<name>A0A9E9CBV0_9CYAN</name>
<evidence type="ECO:0000313" key="2">
    <source>
        <dbReference type="Proteomes" id="UP001163152"/>
    </source>
</evidence>
<dbReference type="RefSeq" id="WP_268611177.1">
    <property type="nucleotide sequence ID" value="NZ_CP113797.1"/>
</dbReference>
<sequence length="93" mass="10337">MTPFELDCIRAESEAKTDAVCQDLYLDGLTDGAMGAKPQRNEEPYVLGYAEGIRRTRDQGIGEIRWSSPYQKFAFGFVDGIGNGTDGESNYEF</sequence>
<protein>
    <submittedName>
        <fullName evidence="1">Uncharacterized protein</fullName>
    </submittedName>
</protein>
<dbReference type="EMBL" id="CP113797">
    <property type="protein sequence ID" value="WAL61220.1"/>
    <property type="molecule type" value="Genomic_DNA"/>
</dbReference>
<accession>A0A9E9CBV0</accession>
<dbReference type="KEGG" id="tsin:OXH18_04255"/>
<organism evidence="1 2">
    <name type="scientific">Thermocoleostomius sinensis A174</name>
    <dbReference type="NCBI Taxonomy" id="2016057"/>
    <lineage>
        <taxon>Bacteria</taxon>
        <taxon>Bacillati</taxon>
        <taxon>Cyanobacteriota</taxon>
        <taxon>Cyanophyceae</taxon>
        <taxon>Oculatellales</taxon>
        <taxon>Oculatellaceae</taxon>
        <taxon>Thermocoleostomius</taxon>
    </lineage>
</organism>
<evidence type="ECO:0000313" key="1">
    <source>
        <dbReference type="EMBL" id="WAL61220.1"/>
    </source>
</evidence>
<keyword evidence="2" id="KW-1185">Reference proteome</keyword>
<dbReference type="Proteomes" id="UP001163152">
    <property type="component" value="Chromosome"/>
</dbReference>
<dbReference type="AlphaFoldDB" id="A0A9E9CBV0"/>